<protein>
    <submittedName>
        <fullName evidence="1">Uncharacterized protein</fullName>
    </submittedName>
</protein>
<comment type="caution">
    <text evidence="1">The sequence shown here is derived from an EMBL/GenBank/DDBJ whole genome shotgun (WGS) entry which is preliminary data.</text>
</comment>
<dbReference type="Proteomes" id="UP000655366">
    <property type="component" value="Unassembled WGS sequence"/>
</dbReference>
<evidence type="ECO:0000313" key="1">
    <source>
        <dbReference type="EMBL" id="MBG0738735.1"/>
    </source>
</evidence>
<keyword evidence="2" id="KW-1185">Reference proteome</keyword>
<dbReference type="EMBL" id="JADNYM010000005">
    <property type="protein sequence ID" value="MBG0738735.1"/>
    <property type="molecule type" value="Genomic_DNA"/>
</dbReference>
<name>A0A931CLM0_9MICC</name>
<gene>
    <name evidence="1" type="ORF">IV500_04790</name>
</gene>
<sequence length="220" mass="25119">MKLTLMSEASDRFLERHWDLTDAEPVMSYPLMPAREFTPVDLRIWWKTAHGHRPTTCRAHAWPAKGHDPDHTFASWSDVRGSYPAAMPQWVQDMSEVVRTDLADNRMTPSSGTTDIWGYGNDRRWAVEDAAPVTNTRGQETVPAELDISWSFYPDRPEHEHRYSVYAYSAGRGDRTSVQWGGTRSWQGPDLPDWIRDLVDAQYEDLAAAGKSSTAERVNH</sequence>
<evidence type="ECO:0000313" key="2">
    <source>
        <dbReference type="Proteomes" id="UP000655366"/>
    </source>
</evidence>
<reference evidence="1 2" key="1">
    <citation type="submission" date="2020-11" db="EMBL/GenBank/DDBJ databases">
        <title>Arthrobacter antarcticus sp. nov., isolated from Antarctic Soil.</title>
        <authorList>
            <person name="Li J."/>
        </authorList>
    </citation>
    <scope>NUCLEOTIDE SEQUENCE [LARGE SCALE GENOMIC DNA]</scope>
    <source>
        <strain evidence="1 2">Z1-20</strain>
    </source>
</reference>
<dbReference type="AlphaFoldDB" id="A0A931CLM0"/>
<organism evidence="1 2">
    <name type="scientific">Arthrobacter terrae</name>
    <dbReference type="NCBI Taxonomy" id="2935737"/>
    <lineage>
        <taxon>Bacteria</taxon>
        <taxon>Bacillati</taxon>
        <taxon>Actinomycetota</taxon>
        <taxon>Actinomycetes</taxon>
        <taxon>Micrococcales</taxon>
        <taxon>Micrococcaceae</taxon>
        <taxon>Arthrobacter</taxon>
    </lineage>
</organism>
<dbReference type="RefSeq" id="WP_196395681.1">
    <property type="nucleotide sequence ID" value="NZ_JADNYM010000005.1"/>
</dbReference>
<proteinExistence type="predicted"/>
<accession>A0A931CLM0</accession>